<accession>A0A183EHR2</accession>
<evidence type="ECO:0000313" key="6">
    <source>
        <dbReference type="Proteomes" id="UP000271098"/>
    </source>
</evidence>
<dbReference type="OrthoDB" id="5863778at2759"/>
<reference evidence="5 6" key="2">
    <citation type="submission" date="2018-11" db="EMBL/GenBank/DDBJ databases">
        <authorList>
            <consortium name="Pathogen Informatics"/>
        </authorList>
    </citation>
    <scope>NUCLEOTIDE SEQUENCE [LARGE SCALE GENOMIC DNA]</scope>
</reference>
<keyword evidence="2" id="KW-1015">Disulfide bond</keyword>
<dbReference type="Pfam" id="PF01549">
    <property type="entry name" value="ShK"/>
    <property type="match status" value="2"/>
</dbReference>
<gene>
    <name evidence="5" type="ORF">GPUH_LOCUS20506</name>
</gene>
<sequence length="62" mass="7243">MVEQCPKTCNFCDEAQRKIRQGCVDKTGPNGRSNCQQVRYLCNDTLYYRLMTEQCPKTCNRC</sequence>
<evidence type="ECO:0000256" key="1">
    <source>
        <dbReference type="ARBA" id="ARBA00022729"/>
    </source>
</evidence>
<dbReference type="EMBL" id="UYRT01090565">
    <property type="protein sequence ID" value="VDN36197.1"/>
    <property type="molecule type" value="Genomic_DNA"/>
</dbReference>
<dbReference type="PANTHER" id="PTHR46219">
    <property type="entry name" value="PROTEIN CBG11138"/>
    <property type="match status" value="1"/>
</dbReference>
<dbReference type="Proteomes" id="UP000271098">
    <property type="component" value="Unassembled WGS sequence"/>
</dbReference>
<keyword evidence="1" id="KW-0732">Signal</keyword>
<protein>
    <submittedName>
        <fullName evidence="7">ShTK domain protein</fullName>
    </submittedName>
</protein>
<comment type="caution">
    <text evidence="3">Lacks conserved residue(s) required for the propagation of feature annotation.</text>
</comment>
<dbReference type="AlphaFoldDB" id="A0A183EHR2"/>
<dbReference type="PANTHER" id="PTHR46219:SF5">
    <property type="entry name" value="SHKT DOMAIN-CONTAINING PROTEIN"/>
    <property type="match status" value="1"/>
</dbReference>
<dbReference type="PROSITE" id="PS51670">
    <property type="entry name" value="SHKT"/>
    <property type="match status" value="2"/>
</dbReference>
<dbReference type="WBParaSite" id="GPUH_0002052801-mRNA-1">
    <property type="protein sequence ID" value="GPUH_0002052801-mRNA-1"/>
    <property type="gene ID" value="GPUH_0002052801"/>
</dbReference>
<name>A0A183EHR2_9BILA</name>
<evidence type="ECO:0000259" key="4">
    <source>
        <dbReference type="PROSITE" id="PS51670"/>
    </source>
</evidence>
<dbReference type="SMART" id="SM00254">
    <property type="entry name" value="ShKT"/>
    <property type="match status" value="1"/>
</dbReference>
<feature type="domain" description="ShKT" evidence="4">
    <location>
        <begin position="23"/>
        <end position="62"/>
    </location>
</feature>
<dbReference type="Gene3D" id="1.10.10.1870">
    <property type="entry name" value="ShTK domain-like"/>
    <property type="match status" value="1"/>
</dbReference>
<evidence type="ECO:0000313" key="5">
    <source>
        <dbReference type="EMBL" id="VDN36197.1"/>
    </source>
</evidence>
<evidence type="ECO:0000256" key="3">
    <source>
        <dbReference type="PROSITE-ProRule" id="PRU01005"/>
    </source>
</evidence>
<organism evidence="7">
    <name type="scientific">Gongylonema pulchrum</name>
    <dbReference type="NCBI Taxonomy" id="637853"/>
    <lineage>
        <taxon>Eukaryota</taxon>
        <taxon>Metazoa</taxon>
        <taxon>Ecdysozoa</taxon>
        <taxon>Nematoda</taxon>
        <taxon>Chromadorea</taxon>
        <taxon>Rhabditida</taxon>
        <taxon>Spirurina</taxon>
        <taxon>Spiruromorpha</taxon>
        <taxon>Spiruroidea</taxon>
        <taxon>Gongylonematidae</taxon>
        <taxon>Gongylonema</taxon>
    </lineage>
</organism>
<evidence type="ECO:0000256" key="2">
    <source>
        <dbReference type="ARBA" id="ARBA00023157"/>
    </source>
</evidence>
<dbReference type="InterPro" id="IPR003582">
    <property type="entry name" value="ShKT_dom"/>
</dbReference>
<reference evidence="7" key="1">
    <citation type="submission" date="2016-06" db="UniProtKB">
        <authorList>
            <consortium name="WormBaseParasite"/>
        </authorList>
    </citation>
    <scope>IDENTIFICATION</scope>
</reference>
<feature type="domain" description="ShKT" evidence="4">
    <location>
        <begin position="1"/>
        <end position="12"/>
    </location>
</feature>
<keyword evidence="6" id="KW-1185">Reference proteome</keyword>
<proteinExistence type="predicted"/>
<evidence type="ECO:0000313" key="7">
    <source>
        <dbReference type="WBParaSite" id="GPUH_0002052801-mRNA-1"/>
    </source>
</evidence>
<dbReference type="FunFam" id="1.10.10.1940:FF:000002">
    <property type="entry name" value="PHAryngeal gland Toxin-related"/>
    <property type="match status" value="1"/>
</dbReference>